<evidence type="ECO:0000313" key="2">
    <source>
        <dbReference type="EMBL" id="PIS28078.1"/>
    </source>
</evidence>
<dbReference type="Proteomes" id="UP000231343">
    <property type="component" value="Unassembled WGS sequence"/>
</dbReference>
<protein>
    <recommendedName>
        <fullName evidence="4">YggT family protein</fullName>
    </recommendedName>
</protein>
<organism evidence="2 3">
    <name type="scientific">Candidatus Saganbacteria bacterium CG08_land_8_20_14_0_20_45_16</name>
    <dbReference type="NCBI Taxonomy" id="2014293"/>
    <lineage>
        <taxon>Bacteria</taxon>
        <taxon>Bacillati</taxon>
        <taxon>Saganbacteria</taxon>
    </lineage>
</organism>
<accession>A0A2H0XVB5</accession>
<keyword evidence="1" id="KW-0812">Transmembrane</keyword>
<comment type="caution">
    <text evidence="2">The sequence shown here is derived from an EMBL/GenBank/DDBJ whole genome shotgun (WGS) entry which is preliminary data.</text>
</comment>
<dbReference type="Pfam" id="PF02325">
    <property type="entry name" value="CCB3_YggT"/>
    <property type="match status" value="1"/>
</dbReference>
<feature type="transmembrane region" description="Helical" evidence="1">
    <location>
        <begin position="6"/>
        <end position="28"/>
    </location>
</feature>
<evidence type="ECO:0000256" key="1">
    <source>
        <dbReference type="SAM" id="Phobius"/>
    </source>
</evidence>
<keyword evidence="1" id="KW-0472">Membrane</keyword>
<name>A0A2H0XVB5_UNCSA</name>
<keyword evidence="1" id="KW-1133">Transmembrane helix</keyword>
<dbReference type="EMBL" id="PEYM01000148">
    <property type="protein sequence ID" value="PIS28078.1"/>
    <property type="molecule type" value="Genomic_DNA"/>
</dbReference>
<dbReference type="AlphaFoldDB" id="A0A2H0XVB5"/>
<reference evidence="2 3" key="1">
    <citation type="submission" date="2017-09" db="EMBL/GenBank/DDBJ databases">
        <title>Depth-based differentiation of microbial function through sediment-hosted aquifers and enrichment of novel symbionts in the deep terrestrial subsurface.</title>
        <authorList>
            <person name="Probst A.J."/>
            <person name="Ladd B."/>
            <person name="Jarett J.K."/>
            <person name="Geller-Mcgrath D.E."/>
            <person name="Sieber C.M."/>
            <person name="Emerson J.B."/>
            <person name="Anantharaman K."/>
            <person name="Thomas B.C."/>
            <person name="Malmstrom R."/>
            <person name="Stieglmeier M."/>
            <person name="Klingl A."/>
            <person name="Woyke T."/>
            <person name="Ryan C.M."/>
            <person name="Banfield J.F."/>
        </authorList>
    </citation>
    <scope>NUCLEOTIDE SEQUENCE [LARGE SCALE GENOMIC DNA]</scope>
    <source>
        <strain evidence="2">CG08_land_8_20_14_0_20_45_16</strain>
    </source>
</reference>
<evidence type="ECO:0008006" key="4">
    <source>
        <dbReference type="Google" id="ProtNLM"/>
    </source>
</evidence>
<feature type="transmembrane region" description="Helical" evidence="1">
    <location>
        <begin position="60"/>
        <end position="80"/>
    </location>
</feature>
<gene>
    <name evidence="2" type="ORF">COT42_08840</name>
</gene>
<sequence length="85" mass="10145">MDFVIFVVNFLFSIAYIVLALRAIVVWLPNSRDLAWLWPIYGVTDPILRIFRLAFPPQKIGFDVSPFLVIFFIWLVQRWLMTWLV</sequence>
<evidence type="ECO:0000313" key="3">
    <source>
        <dbReference type="Proteomes" id="UP000231343"/>
    </source>
</evidence>
<dbReference type="InterPro" id="IPR003425">
    <property type="entry name" value="CCB3/YggT"/>
</dbReference>
<dbReference type="GO" id="GO:0016020">
    <property type="term" value="C:membrane"/>
    <property type="evidence" value="ECO:0007669"/>
    <property type="project" value="InterPro"/>
</dbReference>
<proteinExistence type="predicted"/>